<organism evidence="1 2">
    <name type="scientific">Portunus trituberculatus</name>
    <name type="common">Swimming crab</name>
    <name type="synonym">Neptunus trituberculatus</name>
    <dbReference type="NCBI Taxonomy" id="210409"/>
    <lineage>
        <taxon>Eukaryota</taxon>
        <taxon>Metazoa</taxon>
        <taxon>Ecdysozoa</taxon>
        <taxon>Arthropoda</taxon>
        <taxon>Crustacea</taxon>
        <taxon>Multicrustacea</taxon>
        <taxon>Malacostraca</taxon>
        <taxon>Eumalacostraca</taxon>
        <taxon>Eucarida</taxon>
        <taxon>Decapoda</taxon>
        <taxon>Pleocyemata</taxon>
        <taxon>Brachyura</taxon>
        <taxon>Eubrachyura</taxon>
        <taxon>Portunoidea</taxon>
        <taxon>Portunidae</taxon>
        <taxon>Portuninae</taxon>
        <taxon>Portunus</taxon>
    </lineage>
</organism>
<evidence type="ECO:0000313" key="2">
    <source>
        <dbReference type="Proteomes" id="UP000324222"/>
    </source>
</evidence>
<accession>A0A5B7EJA2</accession>
<comment type="caution">
    <text evidence="1">The sequence shown here is derived from an EMBL/GenBank/DDBJ whole genome shotgun (WGS) entry which is preliminary data.</text>
</comment>
<protein>
    <submittedName>
        <fullName evidence="1">Uncharacterized protein</fullName>
    </submittedName>
</protein>
<reference evidence="1 2" key="1">
    <citation type="submission" date="2019-05" db="EMBL/GenBank/DDBJ databases">
        <title>Another draft genome of Portunus trituberculatus and its Hox gene families provides insights of decapod evolution.</title>
        <authorList>
            <person name="Jeong J.-H."/>
            <person name="Song I."/>
            <person name="Kim S."/>
            <person name="Choi T."/>
            <person name="Kim D."/>
            <person name="Ryu S."/>
            <person name="Kim W."/>
        </authorList>
    </citation>
    <scope>NUCLEOTIDE SEQUENCE [LARGE SCALE GENOMIC DNA]</scope>
    <source>
        <tissue evidence="1">Muscle</tissue>
    </source>
</reference>
<name>A0A5B7EJA2_PORTR</name>
<keyword evidence="2" id="KW-1185">Reference proteome</keyword>
<proteinExistence type="predicted"/>
<gene>
    <name evidence="1" type="ORF">E2C01_026857</name>
</gene>
<evidence type="ECO:0000313" key="1">
    <source>
        <dbReference type="EMBL" id="MPC33505.1"/>
    </source>
</evidence>
<dbReference type="AlphaFoldDB" id="A0A5B7EJA2"/>
<dbReference type="Proteomes" id="UP000324222">
    <property type="component" value="Unassembled WGS sequence"/>
</dbReference>
<sequence length="86" mass="9133">MWAAAAREAVRDGGSCEVEGRGKCLVGLEGREGCGLQDALKTAEYNPIISCKETPAPIMFARGVFVLPATTCPEMERKSLSGISSR</sequence>
<dbReference type="EMBL" id="VSRR010002848">
    <property type="protein sequence ID" value="MPC33505.1"/>
    <property type="molecule type" value="Genomic_DNA"/>
</dbReference>